<proteinExistence type="inferred from homology"/>
<organism evidence="4 5">
    <name type="scientific">Candidatus Yanofskybacteria bacterium RIFCSPHIGHO2_02_FULL_50_12</name>
    <dbReference type="NCBI Taxonomy" id="1802685"/>
    <lineage>
        <taxon>Bacteria</taxon>
        <taxon>Candidatus Yanofskyibacteriota</taxon>
    </lineage>
</organism>
<reference evidence="4 5" key="1">
    <citation type="journal article" date="2016" name="Nat. Commun.">
        <title>Thousands of microbial genomes shed light on interconnected biogeochemical processes in an aquifer system.</title>
        <authorList>
            <person name="Anantharaman K."/>
            <person name="Brown C.T."/>
            <person name="Hug L.A."/>
            <person name="Sharon I."/>
            <person name="Castelle C.J."/>
            <person name="Probst A.J."/>
            <person name="Thomas B.C."/>
            <person name="Singh A."/>
            <person name="Wilkins M.J."/>
            <person name="Karaoz U."/>
            <person name="Brodie E.L."/>
            <person name="Williams K.H."/>
            <person name="Hubbard S.S."/>
            <person name="Banfield J.F."/>
        </authorList>
    </citation>
    <scope>NUCLEOTIDE SEQUENCE [LARGE SCALE GENOMIC DNA]</scope>
</reference>
<evidence type="ECO:0000259" key="3">
    <source>
        <dbReference type="Pfam" id="PF03816"/>
    </source>
</evidence>
<evidence type="ECO:0000313" key="5">
    <source>
        <dbReference type="Proteomes" id="UP000178117"/>
    </source>
</evidence>
<dbReference type="InterPro" id="IPR004474">
    <property type="entry name" value="LytR_CpsA_psr"/>
</dbReference>
<keyword evidence="2" id="KW-1133">Transmembrane helix</keyword>
<dbReference type="PANTHER" id="PTHR33392">
    <property type="entry name" value="POLYISOPRENYL-TEICHOIC ACID--PEPTIDOGLYCAN TEICHOIC ACID TRANSFERASE TAGU"/>
    <property type="match status" value="1"/>
</dbReference>
<evidence type="ECO:0000256" key="2">
    <source>
        <dbReference type="SAM" id="Phobius"/>
    </source>
</evidence>
<feature type="domain" description="Cell envelope-related transcriptional attenuator" evidence="3">
    <location>
        <begin position="93"/>
        <end position="242"/>
    </location>
</feature>
<accession>A0A1F8FUC6</accession>
<dbReference type="InterPro" id="IPR050922">
    <property type="entry name" value="LytR/CpsA/Psr_CW_biosynth"/>
</dbReference>
<keyword evidence="2" id="KW-0812">Transmembrane</keyword>
<protein>
    <recommendedName>
        <fullName evidence="3">Cell envelope-related transcriptional attenuator domain-containing protein</fullName>
    </recommendedName>
</protein>
<dbReference type="AlphaFoldDB" id="A0A1F8FUC6"/>
<comment type="similarity">
    <text evidence="1">Belongs to the LytR/CpsA/Psr (LCP) family.</text>
</comment>
<dbReference type="NCBIfam" id="TIGR00350">
    <property type="entry name" value="lytR_cpsA_psr"/>
    <property type="match status" value="1"/>
</dbReference>
<feature type="transmembrane region" description="Helical" evidence="2">
    <location>
        <begin position="12"/>
        <end position="34"/>
    </location>
</feature>
<dbReference type="PANTHER" id="PTHR33392:SF6">
    <property type="entry name" value="POLYISOPRENYL-TEICHOIC ACID--PEPTIDOGLYCAN TEICHOIC ACID TRANSFERASE TAGU"/>
    <property type="match status" value="1"/>
</dbReference>
<comment type="caution">
    <text evidence="4">The sequence shown here is derived from an EMBL/GenBank/DDBJ whole genome shotgun (WGS) entry which is preliminary data.</text>
</comment>
<dbReference type="Proteomes" id="UP000178117">
    <property type="component" value="Unassembled WGS sequence"/>
</dbReference>
<name>A0A1F8FUC6_9BACT</name>
<evidence type="ECO:0000313" key="4">
    <source>
        <dbReference type="EMBL" id="OGN16774.1"/>
    </source>
</evidence>
<dbReference type="EMBL" id="MGJZ01000025">
    <property type="protein sequence ID" value="OGN16774.1"/>
    <property type="molecule type" value="Genomic_DNA"/>
</dbReference>
<dbReference type="Gene3D" id="3.40.630.190">
    <property type="entry name" value="LCP protein"/>
    <property type="match status" value="1"/>
</dbReference>
<sequence>MDEPIAQPNRSRAPLFLALGAIGAILVSLFYIGFVRRSNAIDGTGLLANATPTGTPDADYTIPKDNPDRLDVLILGIRGENDPNAETGGALLTDSIQILSYDQTTKKSAIISIPRDLYITVTDGKKEKINAAYEYGAYHSPNGLRFIQDRMSRVTGVYIDKVVIFDFSSFKTIIDALGGIDVVLEKPFTETQQWGYEFSLPAGKNHLNGQSALYYARSRYSTSDFDRSRRQQQIMFAIKEKLVALDFFADPVKSFSIMNLIRSNIKTDVGVWDLKQFLNLASETDFVSLKRYVISDENLLKVDKGPQNSYILVPKTGNLTEVKKIFQEIID</sequence>
<evidence type="ECO:0000256" key="1">
    <source>
        <dbReference type="ARBA" id="ARBA00006068"/>
    </source>
</evidence>
<keyword evidence="2" id="KW-0472">Membrane</keyword>
<gene>
    <name evidence="4" type="ORF">A3C88_00195</name>
</gene>
<dbReference type="Pfam" id="PF03816">
    <property type="entry name" value="LytR_cpsA_psr"/>
    <property type="match status" value="1"/>
</dbReference>
<dbReference type="STRING" id="1802685.A3C88_00195"/>